<evidence type="ECO:0000313" key="6">
    <source>
        <dbReference type="Proteomes" id="UP000031307"/>
    </source>
</evidence>
<evidence type="ECO:0000256" key="3">
    <source>
        <dbReference type="ARBA" id="ARBA00023163"/>
    </source>
</evidence>
<dbReference type="EMBL" id="JSAM01000062">
    <property type="protein sequence ID" value="KIA77765.1"/>
    <property type="molecule type" value="Genomic_DNA"/>
</dbReference>
<dbReference type="SUPFAM" id="SSF46785">
    <property type="entry name" value="Winged helix' DNA-binding domain"/>
    <property type="match status" value="1"/>
</dbReference>
<keyword evidence="1" id="KW-0805">Transcription regulation</keyword>
<dbReference type="PRINTS" id="PR00598">
    <property type="entry name" value="HTHMARR"/>
</dbReference>
<dbReference type="SMART" id="SM00347">
    <property type="entry name" value="HTH_MARR"/>
    <property type="match status" value="1"/>
</dbReference>
<feature type="domain" description="HTH marR-type" evidence="4">
    <location>
        <begin position="18"/>
        <end position="153"/>
    </location>
</feature>
<dbReference type="GO" id="GO:0006950">
    <property type="term" value="P:response to stress"/>
    <property type="evidence" value="ECO:0007669"/>
    <property type="project" value="TreeGrafter"/>
</dbReference>
<dbReference type="InterPro" id="IPR036390">
    <property type="entry name" value="WH_DNA-bd_sf"/>
</dbReference>
<dbReference type="GO" id="GO:0003700">
    <property type="term" value="F:DNA-binding transcription factor activity"/>
    <property type="evidence" value="ECO:0007669"/>
    <property type="project" value="InterPro"/>
</dbReference>
<comment type="caution">
    <text evidence="5">The sequence shown here is derived from an EMBL/GenBank/DDBJ whole genome shotgun (WGS) entry which is preliminary data.</text>
</comment>
<dbReference type="InterPro" id="IPR000835">
    <property type="entry name" value="HTH_MarR-typ"/>
</dbReference>
<proteinExistence type="predicted"/>
<evidence type="ECO:0000256" key="2">
    <source>
        <dbReference type="ARBA" id="ARBA00023125"/>
    </source>
</evidence>
<dbReference type="PATRIC" id="fig|83552.4.peg.1014"/>
<reference evidence="5 6" key="1">
    <citation type="journal article" date="2014" name="Mol. Biol. Evol.">
        <title>Massive expansion of Ubiquitination-related gene families within the Chlamydiae.</title>
        <authorList>
            <person name="Domman D."/>
            <person name="Collingro A."/>
            <person name="Lagkouvardos I."/>
            <person name="Gehre L."/>
            <person name="Weinmaier T."/>
            <person name="Rattei T."/>
            <person name="Subtil A."/>
            <person name="Horn M."/>
        </authorList>
    </citation>
    <scope>NUCLEOTIDE SEQUENCE [LARGE SCALE GENOMIC DNA]</scope>
    <source>
        <strain evidence="5 6">OEW1</strain>
    </source>
</reference>
<dbReference type="InterPro" id="IPR036388">
    <property type="entry name" value="WH-like_DNA-bd_sf"/>
</dbReference>
<dbReference type="PANTHER" id="PTHR33164">
    <property type="entry name" value="TRANSCRIPTIONAL REGULATOR, MARR FAMILY"/>
    <property type="match status" value="1"/>
</dbReference>
<dbReference type="InterPro" id="IPR039422">
    <property type="entry name" value="MarR/SlyA-like"/>
</dbReference>
<evidence type="ECO:0000256" key="1">
    <source>
        <dbReference type="ARBA" id="ARBA00023015"/>
    </source>
</evidence>
<gene>
    <name evidence="5" type="primary">ydcH</name>
    <name evidence="5" type="ORF">DB43_FS00060</name>
</gene>
<dbReference type="Pfam" id="PF01047">
    <property type="entry name" value="MarR"/>
    <property type="match status" value="1"/>
</dbReference>
<dbReference type="PANTHER" id="PTHR33164:SF64">
    <property type="entry name" value="TRANSCRIPTIONAL REGULATOR SLYA"/>
    <property type="match status" value="1"/>
</dbReference>
<dbReference type="GO" id="GO:0003677">
    <property type="term" value="F:DNA binding"/>
    <property type="evidence" value="ECO:0007669"/>
    <property type="project" value="UniProtKB-KW"/>
</dbReference>
<name>A0A0C1C9Q8_9BACT</name>
<evidence type="ECO:0000259" key="4">
    <source>
        <dbReference type="PROSITE" id="PS50995"/>
    </source>
</evidence>
<keyword evidence="3" id="KW-0804">Transcription</keyword>
<accession>A0A0C1C9Q8</accession>
<protein>
    <submittedName>
        <fullName evidence="5">Putative HTH-type transcriptional regulator YdcH</fullName>
    </submittedName>
</protein>
<sequence length="157" mass="17736">MMKENINFRNVSIHDTPDRSPGFLLWHVSTAWRGSIESILKSMNLTHPQFVILATLGWLTRKGDRVTQAAIGKMAGLDPNTVSQVIRGLEHKELIMREKSSDGRAKNPILTIKGSEIIKRALPVVETKDAEFFHTLTEEEKECMLGIFQKLIPKTGR</sequence>
<dbReference type="Gene3D" id="1.10.10.10">
    <property type="entry name" value="Winged helix-like DNA-binding domain superfamily/Winged helix DNA-binding domain"/>
    <property type="match status" value="1"/>
</dbReference>
<organism evidence="5 6">
    <name type="scientific">Parachlamydia acanthamoebae</name>
    <dbReference type="NCBI Taxonomy" id="83552"/>
    <lineage>
        <taxon>Bacteria</taxon>
        <taxon>Pseudomonadati</taxon>
        <taxon>Chlamydiota</taxon>
        <taxon>Chlamydiia</taxon>
        <taxon>Parachlamydiales</taxon>
        <taxon>Parachlamydiaceae</taxon>
        <taxon>Parachlamydia</taxon>
    </lineage>
</organism>
<evidence type="ECO:0000313" key="5">
    <source>
        <dbReference type="EMBL" id="KIA77765.1"/>
    </source>
</evidence>
<dbReference type="Proteomes" id="UP000031307">
    <property type="component" value="Unassembled WGS sequence"/>
</dbReference>
<dbReference type="AlphaFoldDB" id="A0A0C1C9Q8"/>
<keyword evidence="2" id="KW-0238">DNA-binding</keyword>
<dbReference type="PROSITE" id="PS50995">
    <property type="entry name" value="HTH_MARR_2"/>
    <property type="match status" value="1"/>
</dbReference>